<dbReference type="EMBL" id="ADCX01000013">
    <property type="protein sequence ID" value="EFG26256.2"/>
    <property type="molecule type" value="Genomic_DNA"/>
</dbReference>
<gene>
    <name evidence="1" type="ORF">HMPREF9020_01338</name>
</gene>
<protein>
    <submittedName>
        <fullName evidence="1">Uncharacterized protein</fullName>
    </submittedName>
</protein>
<dbReference type="Proteomes" id="UP000005777">
    <property type="component" value="Unassembled WGS sequence"/>
</dbReference>
<keyword evidence="2" id="KW-1185">Reference proteome</keyword>
<dbReference type="HOGENOM" id="CLU_1271544_0_0_11"/>
<accession>W5IHC5</accession>
<comment type="caution">
    <text evidence="1">The sequence shown here is derived from an EMBL/GenBank/DDBJ whole genome shotgun (WGS) entry which is preliminary data.</text>
</comment>
<sequence>MEIGDRCASREVIQQPPIIFRALIATVPDRGRTSKKHATSHPPLGRFACQRPVTTDGSTSNIPITRLPSHLRLQTVHWTDCFTAQSSAETARPLWTMNQRPLALVHVRGRYPQAVLRKPVSFAQHVERVQSLAHRCPVCFAVRRVAEAGGDAERFGDEAFHVVRGQVLQVPFAAVIEAGRTVFHRGAPFLERRRPCLPGRYRSPVCRCSAPAGRSPD</sequence>
<evidence type="ECO:0000313" key="1">
    <source>
        <dbReference type="EMBL" id="EFG26256.2"/>
    </source>
</evidence>
<reference evidence="1 2" key="1">
    <citation type="submission" date="2012-01" db="EMBL/GenBank/DDBJ databases">
        <title>The Genome Sequence of Scardovia inopinata F0304.</title>
        <authorList>
            <consortium name="The Broad Institute Genome Sequencing Platform"/>
            <person name="Earl A."/>
            <person name="Ward D."/>
            <person name="Feldgarden M."/>
            <person name="Gevers D."/>
            <person name="Izard J."/>
            <person name="Baranova O.V."/>
            <person name="Blanton J.M."/>
            <person name="Tanner A.C."/>
            <person name="Dewhirst F.E."/>
            <person name="Young S.K."/>
            <person name="Zeng Q."/>
            <person name="Gargeya S."/>
            <person name="Fitzgerald M."/>
            <person name="Haas B."/>
            <person name="Abouelleil A."/>
            <person name="Alvarado L."/>
            <person name="Arachchi H.M."/>
            <person name="Berlin A."/>
            <person name="Chapman S.B."/>
            <person name="Gearin G."/>
            <person name="Goldberg J."/>
            <person name="Griggs A."/>
            <person name="Gujja S."/>
            <person name="Hansen M."/>
            <person name="Heiman D."/>
            <person name="Howarth C."/>
            <person name="Larimer J."/>
            <person name="Lui A."/>
            <person name="MacDonald P.J."/>
            <person name="McCowen C."/>
            <person name="Montmayeur A."/>
            <person name="Murphy C."/>
            <person name="Neiman D."/>
            <person name="Pearson M."/>
            <person name="Priest M."/>
            <person name="Roberts A."/>
            <person name="Saif S."/>
            <person name="Shea T."/>
            <person name="Sisk P."/>
            <person name="Stolte C."/>
            <person name="Sykes S."/>
            <person name="Wortman J."/>
            <person name="Nusbaum C."/>
            <person name="Birren B."/>
        </authorList>
    </citation>
    <scope>NUCLEOTIDE SEQUENCE [LARGE SCALE GENOMIC DNA]</scope>
    <source>
        <strain evidence="1 2">F0304</strain>
    </source>
</reference>
<proteinExistence type="predicted"/>
<evidence type="ECO:0000313" key="2">
    <source>
        <dbReference type="Proteomes" id="UP000005777"/>
    </source>
</evidence>
<name>W5IHC5_SCAIO</name>
<dbReference type="AlphaFoldDB" id="W5IHC5"/>
<organism evidence="1 2">
    <name type="scientific">Scardovia inopinata F0304</name>
    <dbReference type="NCBI Taxonomy" id="641146"/>
    <lineage>
        <taxon>Bacteria</taxon>
        <taxon>Bacillati</taxon>
        <taxon>Actinomycetota</taxon>
        <taxon>Actinomycetes</taxon>
        <taxon>Bifidobacteriales</taxon>
        <taxon>Bifidobacteriaceae</taxon>
        <taxon>Scardovia</taxon>
    </lineage>
</organism>